<name>A0A485K4U6_9STRA</name>
<organism evidence="3 4">
    <name type="scientific">Aphanomyces stellatus</name>
    <dbReference type="NCBI Taxonomy" id="120398"/>
    <lineage>
        <taxon>Eukaryota</taxon>
        <taxon>Sar</taxon>
        <taxon>Stramenopiles</taxon>
        <taxon>Oomycota</taxon>
        <taxon>Saprolegniomycetes</taxon>
        <taxon>Saprolegniales</taxon>
        <taxon>Verrucalvaceae</taxon>
        <taxon>Aphanomyces</taxon>
    </lineage>
</organism>
<proteinExistence type="predicted"/>
<accession>A0A485K4U6</accession>
<evidence type="ECO:0000313" key="4">
    <source>
        <dbReference type="Proteomes" id="UP000332933"/>
    </source>
</evidence>
<dbReference type="Pfam" id="PF24906">
    <property type="entry name" value="Zf_WRKY19"/>
    <property type="match status" value="2"/>
</dbReference>
<dbReference type="EMBL" id="CAADRA010000098">
    <property type="protein sequence ID" value="VFT78532.1"/>
    <property type="molecule type" value="Genomic_DNA"/>
</dbReference>
<reference evidence="2" key="2">
    <citation type="submission" date="2019-06" db="EMBL/GenBank/DDBJ databases">
        <title>Genomics analysis of Aphanomyces spp. identifies a new class of oomycete effector associated with host adaptation.</title>
        <authorList>
            <person name="Gaulin E."/>
        </authorList>
    </citation>
    <scope>NUCLEOTIDE SEQUENCE</scope>
    <source>
        <strain evidence="2">CBS 578.67</strain>
    </source>
</reference>
<dbReference type="PANTHER" id="PTHR31827">
    <property type="entry name" value="EMB|CAB89363.1"/>
    <property type="match status" value="1"/>
</dbReference>
<dbReference type="PANTHER" id="PTHR31827:SF1">
    <property type="entry name" value="EMB|CAB89363.1"/>
    <property type="match status" value="1"/>
</dbReference>
<evidence type="ECO:0000313" key="2">
    <source>
        <dbReference type="EMBL" id="KAF0719052.1"/>
    </source>
</evidence>
<keyword evidence="4" id="KW-1185">Reference proteome</keyword>
<feature type="domain" description="WRKY19-like zinc finger" evidence="1">
    <location>
        <begin position="52"/>
        <end position="74"/>
    </location>
</feature>
<reference evidence="3 4" key="1">
    <citation type="submission" date="2019-03" db="EMBL/GenBank/DDBJ databases">
        <authorList>
            <person name="Gaulin E."/>
            <person name="Dumas B."/>
        </authorList>
    </citation>
    <scope>NUCLEOTIDE SEQUENCE [LARGE SCALE GENOMIC DNA]</scope>
    <source>
        <strain evidence="3">CBS 568.67</strain>
    </source>
</reference>
<dbReference type="Proteomes" id="UP000332933">
    <property type="component" value="Unassembled WGS sequence"/>
</dbReference>
<protein>
    <submittedName>
        <fullName evidence="3">Aste57867_1313 protein</fullName>
    </submittedName>
</protein>
<dbReference type="AlphaFoldDB" id="A0A485K4U6"/>
<dbReference type="InterPro" id="IPR056866">
    <property type="entry name" value="Znf_WRKY19"/>
</dbReference>
<evidence type="ECO:0000259" key="1">
    <source>
        <dbReference type="Pfam" id="PF24906"/>
    </source>
</evidence>
<dbReference type="OrthoDB" id="69459at2759"/>
<evidence type="ECO:0000313" key="3">
    <source>
        <dbReference type="EMBL" id="VFT78532.1"/>
    </source>
</evidence>
<sequence>MLDACIFKDCPAWALPNSSKCDFHKNRKQCSMPHCANQVYARGVCVRHGGKRRCQFPDCVITAKGGDFCARHGGNSSRRLCSVDGCSKQAHARRLCVRHGGGRRCSQLGCSMHARVGGYCHRHMMEPNPMIKVDVTSIDASTDMVLLDELAFASFLDEVSVVMLPPRLSTTSDVFLFGVE</sequence>
<gene>
    <name evidence="3" type="primary">Aste57867_1313</name>
    <name evidence="2" type="ORF">As57867_001312</name>
    <name evidence="3" type="ORF">ASTE57867_1313</name>
</gene>
<feature type="domain" description="WRKY19-like zinc finger" evidence="1">
    <location>
        <begin position="78"/>
        <end position="101"/>
    </location>
</feature>
<dbReference type="EMBL" id="VJMH01000098">
    <property type="protein sequence ID" value="KAF0719052.1"/>
    <property type="molecule type" value="Genomic_DNA"/>
</dbReference>